<reference evidence="3" key="1">
    <citation type="journal article" date="2019" name="Int. J. Syst. Evol. Microbiol.">
        <title>The Global Catalogue of Microorganisms (GCM) 10K type strain sequencing project: providing services to taxonomists for standard genome sequencing and annotation.</title>
        <authorList>
            <consortium name="The Broad Institute Genomics Platform"/>
            <consortium name="The Broad Institute Genome Sequencing Center for Infectious Disease"/>
            <person name="Wu L."/>
            <person name="Ma J."/>
        </authorList>
    </citation>
    <scope>NUCLEOTIDE SEQUENCE [LARGE SCALE GENOMIC DNA]</scope>
    <source>
        <strain evidence="3">JCM 31319</strain>
    </source>
</reference>
<dbReference type="EMBL" id="JBHTLD010000017">
    <property type="protein sequence ID" value="MFD1185261.1"/>
    <property type="molecule type" value="Genomic_DNA"/>
</dbReference>
<sequence>MKTHRLYFLWVLISHNILLSSEVLLYLFAYKIKDQLPLNLIIEKLIGCGNMVTAADIIREFDDV</sequence>
<name>A0ABW3SMS6_9BACT</name>
<dbReference type="Proteomes" id="UP001597094">
    <property type="component" value="Unassembled WGS sequence"/>
</dbReference>
<proteinExistence type="predicted"/>
<protein>
    <submittedName>
        <fullName evidence="2">Uncharacterized protein</fullName>
    </submittedName>
</protein>
<keyword evidence="1" id="KW-1133">Transmembrane helix</keyword>
<dbReference type="RefSeq" id="WP_377522990.1">
    <property type="nucleotide sequence ID" value="NZ_JBHTLD010000017.1"/>
</dbReference>
<evidence type="ECO:0000256" key="1">
    <source>
        <dbReference type="SAM" id="Phobius"/>
    </source>
</evidence>
<keyword evidence="1" id="KW-0812">Transmembrane</keyword>
<keyword evidence="1" id="KW-0472">Membrane</keyword>
<gene>
    <name evidence="2" type="ORF">ACFQ2O_03510</name>
</gene>
<accession>A0ABW3SMS6</accession>
<comment type="caution">
    <text evidence="2">The sequence shown here is derived from an EMBL/GenBank/DDBJ whole genome shotgun (WGS) entry which is preliminary data.</text>
</comment>
<feature type="transmembrane region" description="Helical" evidence="1">
    <location>
        <begin position="6"/>
        <end position="29"/>
    </location>
</feature>
<evidence type="ECO:0000313" key="3">
    <source>
        <dbReference type="Proteomes" id="UP001597094"/>
    </source>
</evidence>
<keyword evidence="3" id="KW-1185">Reference proteome</keyword>
<organism evidence="2 3">
    <name type="scientific">Pontibacter rugosus</name>
    <dbReference type="NCBI Taxonomy" id="1745966"/>
    <lineage>
        <taxon>Bacteria</taxon>
        <taxon>Pseudomonadati</taxon>
        <taxon>Bacteroidota</taxon>
        <taxon>Cytophagia</taxon>
        <taxon>Cytophagales</taxon>
        <taxon>Hymenobacteraceae</taxon>
        <taxon>Pontibacter</taxon>
    </lineage>
</organism>
<evidence type="ECO:0000313" key="2">
    <source>
        <dbReference type="EMBL" id="MFD1185261.1"/>
    </source>
</evidence>